<feature type="region of interest" description="Disordered" evidence="1">
    <location>
        <begin position="72"/>
        <end position="107"/>
    </location>
</feature>
<organism evidence="2 3">
    <name type="scientific">Puccinia graminis f. sp. tritici</name>
    <dbReference type="NCBI Taxonomy" id="56615"/>
    <lineage>
        <taxon>Eukaryota</taxon>
        <taxon>Fungi</taxon>
        <taxon>Dikarya</taxon>
        <taxon>Basidiomycota</taxon>
        <taxon>Pucciniomycotina</taxon>
        <taxon>Pucciniomycetes</taxon>
        <taxon>Pucciniales</taxon>
        <taxon>Pucciniaceae</taxon>
        <taxon>Puccinia</taxon>
    </lineage>
</organism>
<dbReference type="AlphaFoldDB" id="A0A5B0RVY6"/>
<comment type="caution">
    <text evidence="2">The sequence shown here is derived from an EMBL/GenBank/DDBJ whole genome shotgun (WGS) entry which is preliminary data.</text>
</comment>
<evidence type="ECO:0000313" key="2">
    <source>
        <dbReference type="EMBL" id="KAA1129592.1"/>
    </source>
</evidence>
<name>A0A5B0RVY6_PUCGR</name>
<reference evidence="2 3" key="1">
    <citation type="submission" date="2019-05" db="EMBL/GenBank/DDBJ databases">
        <title>Emergence of the Ug99 lineage of the wheat stem rust pathogen through somatic hybridization.</title>
        <authorList>
            <person name="Li F."/>
            <person name="Upadhyaya N.M."/>
            <person name="Sperschneider J."/>
            <person name="Matny O."/>
            <person name="Nguyen-Phuc H."/>
            <person name="Mago R."/>
            <person name="Raley C."/>
            <person name="Miller M.E."/>
            <person name="Silverstein K.A.T."/>
            <person name="Henningsen E."/>
            <person name="Hirsch C.D."/>
            <person name="Visser B."/>
            <person name="Pretorius Z.A."/>
            <person name="Steffenson B.J."/>
            <person name="Schwessinger B."/>
            <person name="Dodds P.N."/>
            <person name="Figueroa M."/>
        </authorList>
    </citation>
    <scope>NUCLEOTIDE SEQUENCE [LARGE SCALE GENOMIC DNA]</scope>
    <source>
        <strain evidence="2 3">Ug99</strain>
    </source>
</reference>
<dbReference type="Proteomes" id="UP000325313">
    <property type="component" value="Unassembled WGS sequence"/>
</dbReference>
<gene>
    <name evidence="2" type="ORF">PGTUg99_031173</name>
</gene>
<dbReference type="EMBL" id="VDEP01000136">
    <property type="protein sequence ID" value="KAA1129592.1"/>
    <property type="molecule type" value="Genomic_DNA"/>
</dbReference>
<evidence type="ECO:0000313" key="3">
    <source>
        <dbReference type="Proteomes" id="UP000325313"/>
    </source>
</evidence>
<accession>A0A5B0RVY6</accession>
<protein>
    <submittedName>
        <fullName evidence="2">Uncharacterized protein</fullName>
    </submittedName>
</protein>
<evidence type="ECO:0000256" key="1">
    <source>
        <dbReference type="SAM" id="MobiDB-lite"/>
    </source>
</evidence>
<proteinExistence type="predicted"/>
<sequence>MKIQSVQSNSLTQWVCCPSTAVISPTRTPTVIFITNVCHAGFVSPADCPRKTGWLSAAYSIRTDFQEVKETYGRQGDKAPCTTSNQLSGGIHTSPPNRRRLGSYGGI</sequence>